<dbReference type="SUPFAM" id="SSF56601">
    <property type="entry name" value="beta-lactamase/transpeptidase-like"/>
    <property type="match status" value="1"/>
</dbReference>
<evidence type="ECO:0000313" key="4">
    <source>
        <dbReference type="Proteomes" id="UP000317940"/>
    </source>
</evidence>
<feature type="domain" description="Beta-lactamase-related" evidence="2">
    <location>
        <begin position="53"/>
        <end position="371"/>
    </location>
</feature>
<accession>A0A561TT96</accession>
<comment type="caution">
    <text evidence="3">The sequence shown here is derived from an EMBL/GenBank/DDBJ whole genome shotgun (WGS) entry which is preliminary data.</text>
</comment>
<proteinExistence type="predicted"/>
<dbReference type="GO" id="GO:0004180">
    <property type="term" value="F:carboxypeptidase activity"/>
    <property type="evidence" value="ECO:0007669"/>
    <property type="project" value="UniProtKB-KW"/>
</dbReference>
<dbReference type="Gene3D" id="3.40.710.10">
    <property type="entry name" value="DD-peptidase/beta-lactamase superfamily"/>
    <property type="match status" value="1"/>
</dbReference>
<dbReference type="Proteomes" id="UP000317940">
    <property type="component" value="Unassembled WGS sequence"/>
</dbReference>
<sequence>MNSRTTPRLGRSLAAGLLAGATVLAFAPGAGAAAPSGQGPAGAGRTDSAGLQQALDAITSQAGALSAIAEVRENGKVTWRGSTGVGDLATKAPAPVDGRFRAGSVTKTFVATVALQLSAEGRIGLDDPIEHYLPGAVPNGGAITVREVLNHTAGIFDYLEDPQFAGDTEAEQEQFVATDRWKTYTPQQLVAIATSHPPYFAPGQGWHYSNTDYQLIAEVIDKVTGHSWRTEVRDRILRPLGLRHTSLPGTATTIPGPHAHAYLPLTAGPADVTDLNASQAGPAGELISTTDDLARFNAALLGGRLLAPAQLAEMTTTVAADVDPPTRYGLGLMRISLPCGDFWGHPGGIYNYTTYVFGDRSGTRQVAISVTPYDPAKSAELNPTVFGLMGRALCPTGAGS</sequence>
<keyword evidence="4" id="KW-1185">Reference proteome</keyword>
<feature type="chain" id="PRO_5021993443" evidence="1">
    <location>
        <begin position="33"/>
        <end position="400"/>
    </location>
</feature>
<keyword evidence="3" id="KW-0645">Protease</keyword>
<dbReference type="PANTHER" id="PTHR46825:SF7">
    <property type="entry name" value="D-ALANYL-D-ALANINE CARBOXYPEPTIDASE"/>
    <property type="match status" value="1"/>
</dbReference>
<dbReference type="InterPro" id="IPR001466">
    <property type="entry name" value="Beta-lactam-related"/>
</dbReference>
<feature type="signal peptide" evidence="1">
    <location>
        <begin position="1"/>
        <end position="32"/>
    </location>
</feature>
<reference evidence="3 4" key="1">
    <citation type="submission" date="2019-06" db="EMBL/GenBank/DDBJ databases">
        <title>Sequencing the genomes of 1000 actinobacteria strains.</title>
        <authorList>
            <person name="Klenk H.-P."/>
        </authorList>
    </citation>
    <scope>NUCLEOTIDE SEQUENCE [LARGE SCALE GENOMIC DNA]</scope>
    <source>
        <strain evidence="3 4">DSM 44826</strain>
    </source>
</reference>
<evidence type="ECO:0000259" key="2">
    <source>
        <dbReference type="Pfam" id="PF00144"/>
    </source>
</evidence>
<dbReference type="RefSeq" id="WP_145909549.1">
    <property type="nucleotide sequence ID" value="NZ_BAAAMZ010000001.1"/>
</dbReference>
<dbReference type="InterPro" id="IPR050491">
    <property type="entry name" value="AmpC-like"/>
</dbReference>
<evidence type="ECO:0000313" key="3">
    <source>
        <dbReference type="EMBL" id="TWF90339.1"/>
    </source>
</evidence>
<dbReference type="EMBL" id="VIWT01000003">
    <property type="protein sequence ID" value="TWF90339.1"/>
    <property type="molecule type" value="Genomic_DNA"/>
</dbReference>
<keyword evidence="3" id="KW-0121">Carboxypeptidase</keyword>
<dbReference type="Pfam" id="PF00144">
    <property type="entry name" value="Beta-lactamase"/>
    <property type="match status" value="1"/>
</dbReference>
<dbReference type="PANTHER" id="PTHR46825">
    <property type="entry name" value="D-ALANYL-D-ALANINE-CARBOXYPEPTIDASE/ENDOPEPTIDASE AMPH"/>
    <property type="match status" value="1"/>
</dbReference>
<keyword evidence="3" id="KW-0378">Hydrolase</keyword>
<gene>
    <name evidence="3" type="ORF">FHX73_13383</name>
</gene>
<protein>
    <submittedName>
        <fullName evidence="3">D-alanyl-D-alanine carboxypeptidase</fullName>
    </submittedName>
</protein>
<organism evidence="3 4">
    <name type="scientific">Kitasatospora viridis</name>
    <dbReference type="NCBI Taxonomy" id="281105"/>
    <lineage>
        <taxon>Bacteria</taxon>
        <taxon>Bacillati</taxon>
        <taxon>Actinomycetota</taxon>
        <taxon>Actinomycetes</taxon>
        <taxon>Kitasatosporales</taxon>
        <taxon>Streptomycetaceae</taxon>
        <taxon>Kitasatospora</taxon>
    </lineage>
</organism>
<dbReference type="OrthoDB" id="3862163at2"/>
<dbReference type="AlphaFoldDB" id="A0A561TT96"/>
<keyword evidence="1" id="KW-0732">Signal</keyword>
<dbReference type="InterPro" id="IPR012338">
    <property type="entry name" value="Beta-lactam/transpept-like"/>
</dbReference>
<evidence type="ECO:0000256" key="1">
    <source>
        <dbReference type="SAM" id="SignalP"/>
    </source>
</evidence>
<name>A0A561TT96_9ACTN</name>